<name>A0A6G3WI62_9ACTN</name>
<accession>A0A6G3WI62</accession>
<keyword evidence="1" id="KW-1133">Transmembrane helix</keyword>
<sequence length="70" mass="7510">MRRTKQIRHTGEFSAPRRARPGAVVPVLAFAGITVAVMQTLLVPVIKDLPVLLSTDPASATWVMTATLLA</sequence>
<feature type="transmembrane region" description="Helical" evidence="1">
    <location>
        <begin position="21"/>
        <end position="46"/>
    </location>
</feature>
<dbReference type="EMBL" id="JAAGMN010000113">
    <property type="protein sequence ID" value="NEE05113.1"/>
    <property type="molecule type" value="Genomic_DNA"/>
</dbReference>
<keyword evidence="1" id="KW-0812">Transmembrane</keyword>
<comment type="caution">
    <text evidence="2">The sequence shown here is derived from an EMBL/GenBank/DDBJ whole genome shotgun (WGS) entry which is preliminary data.</text>
</comment>
<keyword evidence="1" id="KW-0472">Membrane</keyword>
<reference evidence="2" key="1">
    <citation type="submission" date="2020-01" db="EMBL/GenBank/DDBJ databases">
        <title>Insect and environment-associated Actinomycetes.</title>
        <authorList>
            <person name="Currrie C."/>
            <person name="Chevrette M."/>
            <person name="Carlson C."/>
            <person name="Stubbendieck R."/>
            <person name="Wendt-Pienkowski E."/>
        </authorList>
    </citation>
    <scope>NUCLEOTIDE SEQUENCE</scope>
    <source>
        <strain evidence="2">SID7499</strain>
    </source>
</reference>
<proteinExistence type="predicted"/>
<gene>
    <name evidence="2" type="ORF">G3M58_01535</name>
</gene>
<evidence type="ECO:0000256" key="1">
    <source>
        <dbReference type="SAM" id="Phobius"/>
    </source>
</evidence>
<evidence type="ECO:0000313" key="2">
    <source>
        <dbReference type="EMBL" id="NEE05113.1"/>
    </source>
</evidence>
<feature type="non-terminal residue" evidence="2">
    <location>
        <position position="70"/>
    </location>
</feature>
<dbReference type="AlphaFoldDB" id="A0A6G3WI62"/>
<organism evidence="2">
    <name type="scientific">Streptomyces sp. SID7499</name>
    <dbReference type="NCBI Taxonomy" id="2706086"/>
    <lineage>
        <taxon>Bacteria</taxon>
        <taxon>Bacillati</taxon>
        <taxon>Actinomycetota</taxon>
        <taxon>Actinomycetes</taxon>
        <taxon>Kitasatosporales</taxon>
        <taxon>Streptomycetaceae</taxon>
        <taxon>Streptomyces</taxon>
    </lineage>
</organism>
<protein>
    <submittedName>
        <fullName evidence="2">MFS transporter</fullName>
    </submittedName>
</protein>